<dbReference type="InterPro" id="IPR050313">
    <property type="entry name" value="Carb_Metab_HTH_regulators"/>
</dbReference>
<evidence type="ECO:0000256" key="3">
    <source>
        <dbReference type="ARBA" id="ARBA00023163"/>
    </source>
</evidence>
<dbReference type="PANTHER" id="PTHR30363">
    <property type="entry name" value="HTH-TYPE TRANSCRIPTIONAL REGULATOR SRLR-RELATED"/>
    <property type="match status" value="1"/>
</dbReference>
<dbReference type="Pfam" id="PF08220">
    <property type="entry name" value="HTH_DeoR"/>
    <property type="match status" value="1"/>
</dbReference>
<dbReference type="InterPro" id="IPR036390">
    <property type="entry name" value="WH_DNA-bd_sf"/>
</dbReference>
<dbReference type="GO" id="GO:0003677">
    <property type="term" value="F:DNA binding"/>
    <property type="evidence" value="ECO:0007669"/>
    <property type="project" value="UniProtKB-KW"/>
</dbReference>
<keyword evidence="3" id="KW-0804">Transcription</keyword>
<proteinExistence type="predicted"/>
<evidence type="ECO:0000313" key="5">
    <source>
        <dbReference type="EMBL" id="MBC5580691.1"/>
    </source>
</evidence>
<dbReference type="SMART" id="SM00420">
    <property type="entry name" value="HTH_DEOR"/>
    <property type="match status" value="1"/>
</dbReference>
<dbReference type="Proteomes" id="UP000659630">
    <property type="component" value="Unassembled WGS sequence"/>
</dbReference>
<keyword evidence="2" id="KW-0238">DNA-binding</keyword>
<organism evidence="5 6">
    <name type="scientific">Anaerofilum hominis</name>
    <dbReference type="NCBI Taxonomy" id="2763016"/>
    <lineage>
        <taxon>Bacteria</taxon>
        <taxon>Bacillati</taxon>
        <taxon>Bacillota</taxon>
        <taxon>Clostridia</taxon>
        <taxon>Eubacteriales</taxon>
        <taxon>Oscillospiraceae</taxon>
        <taxon>Anaerofilum</taxon>
    </lineage>
</organism>
<dbReference type="Gene3D" id="1.10.10.10">
    <property type="entry name" value="Winged helix-like DNA-binding domain superfamily/Winged helix DNA-binding domain"/>
    <property type="match status" value="1"/>
</dbReference>
<dbReference type="RefSeq" id="WP_186887027.1">
    <property type="nucleotide sequence ID" value="NZ_JACONZ010000001.1"/>
</dbReference>
<dbReference type="InterPro" id="IPR001034">
    <property type="entry name" value="DeoR_HTH"/>
</dbReference>
<dbReference type="Pfam" id="PF00455">
    <property type="entry name" value="DeoRC"/>
    <property type="match status" value="1"/>
</dbReference>
<dbReference type="SUPFAM" id="SSF100950">
    <property type="entry name" value="NagB/RpiA/CoA transferase-like"/>
    <property type="match status" value="1"/>
</dbReference>
<dbReference type="InterPro" id="IPR018356">
    <property type="entry name" value="Tscrpt_reg_HTH_DeoR_CS"/>
</dbReference>
<dbReference type="AlphaFoldDB" id="A0A923I8D2"/>
<dbReference type="PROSITE" id="PS51000">
    <property type="entry name" value="HTH_DEOR_2"/>
    <property type="match status" value="1"/>
</dbReference>
<evidence type="ECO:0000256" key="1">
    <source>
        <dbReference type="ARBA" id="ARBA00023015"/>
    </source>
</evidence>
<dbReference type="EMBL" id="JACONZ010000001">
    <property type="protein sequence ID" value="MBC5580691.1"/>
    <property type="molecule type" value="Genomic_DNA"/>
</dbReference>
<dbReference type="InterPro" id="IPR014036">
    <property type="entry name" value="DeoR-like_C"/>
</dbReference>
<gene>
    <name evidence="5" type="ORF">H8S23_04150</name>
</gene>
<dbReference type="PROSITE" id="PS00894">
    <property type="entry name" value="HTH_DEOR_1"/>
    <property type="match status" value="1"/>
</dbReference>
<dbReference type="PRINTS" id="PR00037">
    <property type="entry name" value="HTHLACR"/>
</dbReference>
<dbReference type="InterPro" id="IPR036388">
    <property type="entry name" value="WH-like_DNA-bd_sf"/>
</dbReference>
<dbReference type="InterPro" id="IPR037171">
    <property type="entry name" value="NagB/RpiA_transferase-like"/>
</dbReference>
<reference evidence="5" key="1">
    <citation type="submission" date="2020-08" db="EMBL/GenBank/DDBJ databases">
        <title>Genome public.</title>
        <authorList>
            <person name="Liu C."/>
            <person name="Sun Q."/>
        </authorList>
    </citation>
    <scope>NUCLEOTIDE SEQUENCE</scope>
    <source>
        <strain evidence="5">BX8</strain>
    </source>
</reference>
<evidence type="ECO:0000259" key="4">
    <source>
        <dbReference type="PROSITE" id="PS51000"/>
    </source>
</evidence>
<keyword evidence="1" id="KW-0805">Transcription regulation</keyword>
<keyword evidence="6" id="KW-1185">Reference proteome</keyword>
<name>A0A923I8D2_9FIRM</name>
<accession>A0A923I8D2</accession>
<protein>
    <submittedName>
        <fullName evidence="5">DeoR/GlpR transcriptional regulator</fullName>
    </submittedName>
</protein>
<dbReference type="GO" id="GO:0003700">
    <property type="term" value="F:DNA-binding transcription factor activity"/>
    <property type="evidence" value="ECO:0007669"/>
    <property type="project" value="InterPro"/>
</dbReference>
<feature type="domain" description="HTH deoR-type" evidence="4">
    <location>
        <begin position="2"/>
        <end position="57"/>
    </location>
</feature>
<evidence type="ECO:0000313" key="6">
    <source>
        <dbReference type="Proteomes" id="UP000659630"/>
    </source>
</evidence>
<dbReference type="SMART" id="SM01134">
    <property type="entry name" value="DeoRC"/>
    <property type="match status" value="1"/>
</dbReference>
<evidence type="ECO:0000256" key="2">
    <source>
        <dbReference type="ARBA" id="ARBA00023125"/>
    </source>
</evidence>
<comment type="caution">
    <text evidence="5">The sequence shown here is derived from an EMBL/GenBank/DDBJ whole genome shotgun (WGS) entry which is preliminary data.</text>
</comment>
<sequence length="260" mass="28619">MKRDRIEQIFSYIKEHENASTLELAEFFNVSEMTIRRDLAALEAHGRISRFYGGAVAKQTTPSEDAFALRVGMNQKYKTAIGLRAARYLREQLEHKGECPVFLGSGSSIFLMAQQLTEALPVPIITDNLHVASALSCNPDNSVIIIGGTILLPSLNATGYLAEKMLADLSVEYAFIGSSGIDENGYLCAYNLVETGMFSTIISTSRQVIILADHSKIGRSNMVRIQALSEKFTLISDQLAPEACMEHYRGMGARVIQVDC</sequence>
<dbReference type="PANTHER" id="PTHR30363:SF44">
    <property type="entry name" value="AGA OPERON TRANSCRIPTIONAL REPRESSOR-RELATED"/>
    <property type="match status" value="1"/>
</dbReference>
<dbReference type="SUPFAM" id="SSF46785">
    <property type="entry name" value="Winged helix' DNA-binding domain"/>
    <property type="match status" value="1"/>
</dbReference>